<accession>G3HAQ5</accession>
<protein>
    <submittedName>
        <fullName evidence="2">Uncharacterized protein</fullName>
    </submittedName>
</protein>
<sequence length="80" mass="8343">MAVKGFPKGERGVTGRGPGRWCGGRTRALVTHSGDRRPARGRAPRSLLQIHGGQPAGAQCDNYACAACRSLSPVSQRAAS</sequence>
<dbReference type="EMBL" id="JH000254">
    <property type="protein sequence ID" value="EGW02773.1"/>
    <property type="molecule type" value="Genomic_DNA"/>
</dbReference>
<evidence type="ECO:0000313" key="3">
    <source>
        <dbReference type="Proteomes" id="UP000001075"/>
    </source>
</evidence>
<reference evidence="3" key="1">
    <citation type="journal article" date="2011" name="Nat. Biotechnol.">
        <title>The genomic sequence of the Chinese hamster ovary (CHO)-K1 cell line.</title>
        <authorList>
            <person name="Xu X."/>
            <person name="Nagarajan H."/>
            <person name="Lewis N.E."/>
            <person name="Pan S."/>
            <person name="Cai Z."/>
            <person name="Liu X."/>
            <person name="Chen W."/>
            <person name="Xie M."/>
            <person name="Wang W."/>
            <person name="Hammond S."/>
            <person name="Andersen M.R."/>
            <person name="Neff N."/>
            <person name="Passarelli B."/>
            <person name="Koh W."/>
            <person name="Fan H.C."/>
            <person name="Wang J."/>
            <person name="Gui Y."/>
            <person name="Lee K.H."/>
            <person name="Betenbaugh M.J."/>
            <person name="Quake S.R."/>
            <person name="Famili I."/>
            <person name="Palsson B.O."/>
            <person name="Wang J."/>
        </authorList>
    </citation>
    <scope>NUCLEOTIDE SEQUENCE [LARGE SCALE GENOMIC DNA]</scope>
    <source>
        <strain evidence="3">CHO K1 cell line</strain>
    </source>
</reference>
<organism evidence="2 3">
    <name type="scientific">Cricetulus griseus</name>
    <name type="common">Chinese hamster</name>
    <name type="synonym">Cricetulus barabensis griseus</name>
    <dbReference type="NCBI Taxonomy" id="10029"/>
    <lineage>
        <taxon>Eukaryota</taxon>
        <taxon>Metazoa</taxon>
        <taxon>Chordata</taxon>
        <taxon>Craniata</taxon>
        <taxon>Vertebrata</taxon>
        <taxon>Euteleostomi</taxon>
        <taxon>Mammalia</taxon>
        <taxon>Eutheria</taxon>
        <taxon>Euarchontoglires</taxon>
        <taxon>Glires</taxon>
        <taxon>Rodentia</taxon>
        <taxon>Myomorpha</taxon>
        <taxon>Muroidea</taxon>
        <taxon>Cricetidae</taxon>
        <taxon>Cricetinae</taxon>
        <taxon>Cricetulus</taxon>
    </lineage>
</organism>
<gene>
    <name evidence="2" type="ORF">I79_007513</name>
</gene>
<evidence type="ECO:0000256" key="1">
    <source>
        <dbReference type="SAM" id="MobiDB-lite"/>
    </source>
</evidence>
<dbReference type="AlphaFoldDB" id="G3HAQ5"/>
<evidence type="ECO:0000313" key="2">
    <source>
        <dbReference type="EMBL" id="EGW02773.1"/>
    </source>
</evidence>
<dbReference type="InParanoid" id="G3HAQ5"/>
<name>G3HAQ5_CRIGR</name>
<proteinExistence type="predicted"/>
<feature type="region of interest" description="Disordered" evidence="1">
    <location>
        <begin position="1"/>
        <end position="43"/>
    </location>
</feature>
<dbReference type="Proteomes" id="UP000001075">
    <property type="component" value="Unassembled WGS sequence"/>
</dbReference>